<organism evidence="3 4">
    <name type="scientific">Glossina brevipalpis</name>
    <dbReference type="NCBI Taxonomy" id="37001"/>
    <lineage>
        <taxon>Eukaryota</taxon>
        <taxon>Metazoa</taxon>
        <taxon>Ecdysozoa</taxon>
        <taxon>Arthropoda</taxon>
        <taxon>Hexapoda</taxon>
        <taxon>Insecta</taxon>
        <taxon>Pterygota</taxon>
        <taxon>Neoptera</taxon>
        <taxon>Endopterygota</taxon>
        <taxon>Diptera</taxon>
        <taxon>Brachycera</taxon>
        <taxon>Muscomorpha</taxon>
        <taxon>Hippoboscoidea</taxon>
        <taxon>Glossinidae</taxon>
        <taxon>Glossina</taxon>
    </lineage>
</organism>
<evidence type="ECO:0000313" key="3">
    <source>
        <dbReference type="EnsemblMetazoa" id="GBRI004621-PA"/>
    </source>
</evidence>
<keyword evidence="4" id="KW-1185">Reference proteome</keyword>
<keyword evidence="2" id="KW-0732">Signal</keyword>
<proteinExistence type="predicted"/>
<name>A0A1A9W329_9MUSC</name>
<sequence>MDHHHLFSFYCWRFYMLQITSPMCVLMCNSKKNNNTKHDNNVMQTTSYYNLFKKQAYSRPSSTKSGFLGCGLLSSELGGAVVPSVSLAPAAVGKDPGNPPGKPPTPPGNEFLNTSIIFASLGFDLYFSILAGFLIISCRAAITSGSFMLDNRSIKLEPPGNPPGIPALSCFSCCCCDASLRAF</sequence>
<feature type="transmembrane region" description="Helical" evidence="1">
    <location>
        <begin position="111"/>
        <end position="136"/>
    </location>
</feature>
<dbReference type="EnsemblMetazoa" id="GBRI004621-RA">
    <property type="protein sequence ID" value="GBRI004621-PA"/>
    <property type="gene ID" value="GBRI004621"/>
</dbReference>
<dbReference type="AlphaFoldDB" id="A0A1A9W329"/>
<evidence type="ECO:0000256" key="2">
    <source>
        <dbReference type="SAM" id="SignalP"/>
    </source>
</evidence>
<feature type="chain" id="PRO_5008399908" evidence="2">
    <location>
        <begin position="23"/>
        <end position="183"/>
    </location>
</feature>
<keyword evidence="1" id="KW-1133">Transmembrane helix</keyword>
<reference evidence="4" key="1">
    <citation type="submission" date="2014-03" db="EMBL/GenBank/DDBJ databases">
        <authorList>
            <person name="Aksoy S."/>
            <person name="Warren W."/>
            <person name="Wilson R.K."/>
        </authorList>
    </citation>
    <scope>NUCLEOTIDE SEQUENCE [LARGE SCALE GENOMIC DNA]</scope>
    <source>
        <strain evidence="4">IAEA</strain>
    </source>
</reference>
<feature type="signal peptide" evidence="2">
    <location>
        <begin position="1"/>
        <end position="22"/>
    </location>
</feature>
<dbReference type="VEuPathDB" id="VectorBase:GBRI004621"/>
<keyword evidence="1" id="KW-0812">Transmembrane</keyword>
<keyword evidence="1" id="KW-0472">Membrane</keyword>
<dbReference type="Proteomes" id="UP000091820">
    <property type="component" value="Unassembled WGS sequence"/>
</dbReference>
<reference evidence="3" key="2">
    <citation type="submission" date="2020-05" db="UniProtKB">
        <authorList>
            <consortium name="EnsemblMetazoa"/>
        </authorList>
    </citation>
    <scope>IDENTIFICATION</scope>
    <source>
        <strain evidence="3">IAEA</strain>
    </source>
</reference>
<accession>A0A1A9W329</accession>
<evidence type="ECO:0000256" key="1">
    <source>
        <dbReference type="SAM" id="Phobius"/>
    </source>
</evidence>
<evidence type="ECO:0000313" key="4">
    <source>
        <dbReference type="Proteomes" id="UP000091820"/>
    </source>
</evidence>
<protein>
    <submittedName>
        <fullName evidence="3">Uncharacterized protein</fullName>
    </submittedName>
</protein>